<keyword evidence="5" id="KW-0560">Oxidoreductase</keyword>
<dbReference type="GO" id="GO:0071949">
    <property type="term" value="F:FAD binding"/>
    <property type="evidence" value="ECO:0007669"/>
    <property type="project" value="InterPro"/>
</dbReference>
<dbReference type="Gene3D" id="3.50.50.60">
    <property type="entry name" value="FAD/NAD(P)-binding domain"/>
    <property type="match status" value="1"/>
</dbReference>
<dbReference type="AlphaFoldDB" id="A0A1L7XTY5"/>
<evidence type="ECO:0000256" key="6">
    <source>
        <dbReference type="ARBA" id="ARBA00023033"/>
    </source>
</evidence>
<evidence type="ECO:0000256" key="4">
    <source>
        <dbReference type="ARBA" id="ARBA00022827"/>
    </source>
</evidence>
<keyword evidence="7" id="KW-1133">Transmembrane helix</keyword>
<evidence type="ECO:0000256" key="1">
    <source>
        <dbReference type="ARBA" id="ARBA00001974"/>
    </source>
</evidence>
<protein>
    <recommendedName>
        <fullName evidence="8">FAD-binding domain-containing protein</fullName>
    </recommendedName>
</protein>
<dbReference type="EMBL" id="FJOG01000056">
    <property type="protein sequence ID" value="CZR68493.1"/>
    <property type="molecule type" value="Genomic_DNA"/>
</dbReference>
<keyword evidence="6" id="KW-0503">Monooxygenase</keyword>
<comment type="similarity">
    <text evidence="2">Belongs to the paxM FAD-dependent monooxygenase family.</text>
</comment>
<comment type="cofactor">
    <cofactor evidence="1">
        <name>FAD</name>
        <dbReference type="ChEBI" id="CHEBI:57692"/>
    </cofactor>
</comment>
<evidence type="ECO:0000313" key="10">
    <source>
        <dbReference type="Proteomes" id="UP000184330"/>
    </source>
</evidence>
<keyword evidence="3" id="KW-0285">Flavoprotein</keyword>
<dbReference type="InterPro" id="IPR002938">
    <property type="entry name" value="FAD-bd"/>
</dbReference>
<dbReference type="STRING" id="576137.A0A1L7XTY5"/>
<keyword evidence="7" id="KW-0472">Membrane</keyword>
<dbReference type="Proteomes" id="UP000184330">
    <property type="component" value="Unassembled WGS sequence"/>
</dbReference>
<feature type="domain" description="FAD-binding" evidence="8">
    <location>
        <begin position="18"/>
        <end position="340"/>
    </location>
</feature>
<dbReference type="PRINTS" id="PR00420">
    <property type="entry name" value="RNGMNOXGNASE"/>
</dbReference>
<keyword evidence="10" id="KW-1185">Reference proteome</keyword>
<dbReference type="Pfam" id="PF01494">
    <property type="entry name" value="FAD_binding_3"/>
    <property type="match status" value="1"/>
</dbReference>
<name>A0A1L7XTY5_9HELO</name>
<dbReference type="PANTHER" id="PTHR13789:SF318">
    <property type="entry name" value="GERANYLGERANYL DIPHOSPHATE REDUCTASE"/>
    <property type="match status" value="1"/>
</dbReference>
<proteinExistence type="inferred from homology"/>
<evidence type="ECO:0000256" key="7">
    <source>
        <dbReference type="SAM" id="Phobius"/>
    </source>
</evidence>
<dbReference type="SUPFAM" id="SSF51905">
    <property type="entry name" value="FAD/NAD(P)-binding domain"/>
    <property type="match status" value="1"/>
</dbReference>
<evidence type="ECO:0000256" key="5">
    <source>
        <dbReference type="ARBA" id="ARBA00023002"/>
    </source>
</evidence>
<reference evidence="9 10" key="1">
    <citation type="submission" date="2016-03" db="EMBL/GenBank/DDBJ databases">
        <authorList>
            <person name="Ploux O."/>
        </authorList>
    </citation>
    <scope>NUCLEOTIDE SEQUENCE [LARGE SCALE GENOMIC DNA]</scope>
    <source>
        <strain evidence="9 10">UAMH 11012</strain>
    </source>
</reference>
<keyword evidence="7" id="KW-0812">Transmembrane</keyword>
<evidence type="ECO:0000256" key="3">
    <source>
        <dbReference type="ARBA" id="ARBA00022630"/>
    </source>
</evidence>
<keyword evidence="4" id="KW-0274">FAD</keyword>
<dbReference type="OrthoDB" id="417877at2759"/>
<organism evidence="9 10">
    <name type="scientific">Phialocephala subalpina</name>
    <dbReference type="NCBI Taxonomy" id="576137"/>
    <lineage>
        <taxon>Eukaryota</taxon>
        <taxon>Fungi</taxon>
        <taxon>Dikarya</taxon>
        <taxon>Ascomycota</taxon>
        <taxon>Pezizomycotina</taxon>
        <taxon>Leotiomycetes</taxon>
        <taxon>Helotiales</taxon>
        <taxon>Mollisiaceae</taxon>
        <taxon>Phialocephala</taxon>
        <taxon>Phialocephala fortinii species complex</taxon>
    </lineage>
</organism>
<evidence type="ECO:0000259" key="8">
    <source>
        <dbReference type="Pfam" id="PF01494"/>
    </source>
</evidence>
<accession>A0A1L7XTY5</accession>
<dbReference type="InterPro" id="IPR050493">
    <property type="entry name" value="FAD-dep_Monooxygenase_BioMet"/>
</dbReference>
<sequence length="441" mass="49332">MSRENLSKGTKKVSRPLRVGILGAGLVGATAAIALSRLQDVKVTVFERSPGPRIAGAWISLQVSGLIILDKLLELEQIQRILYRGDNNGTYMVRHWRTGEVIAITPSSAHIADKFKQGRTHRVPLLDVLLSNVPRGAIQYSRNAVGHQVTEDGVHLIFDDSSSETFDLLVAADGLYSKIRRTYLPEEVRYRGSVAYRKVFPESQVLHIKGLPNDSSSWRKDGEVMFLSRLGLGQYGMVTIFKETPEFAATLYWAKNTGSEGLSRLRERFASWDPIIGQVLDTMQDVDAYPLDSAPWMKQLVRHDRIAFIGDAAHPTAGAYGAGATMGFGDAWALFRSLQESNTPPSSNPVTSSQTSQSLYDVPRALRLYNETRYHFLGRVEQQMQLDGLDAAYISEAAHDKAEWIRRFQERHKNNTWLMEHDVEAEFVKTLASEPLWAAKG</sequence>
<evidence type="ECO:0000256" key="2">
    <source>
        <dbReference type="ARBA" id="ARBA00007992"/>
    </source>
</evidence>
<gene>
    <name evidence="9" type="ORF">PAC_18392</name>
</gene>
<dbReference type="InterPro" id="IPR036188">
    <property type="entry name" value="FAD/NAD-bd_sf"/>
</dbReference>
<feature type="transmembrane region" description="Helical" evidence="7">
    <location>
        <begin position="16"/>
        <end position="35"/>
    </location>
</feature>
<evidence type="ECO:0000313" key="9">
    <source>
        <dbReference type="EMBL" id="CZR68493.1"/>
    </source>
</evidence>
<dbReference type="GO" id="GO:0004497">
    <property type="term" value="F:monooxygenase activity"/>
    <property type="evidence" value="ECO:0007669"/>
    <property type="project" value="UniProtKB-KW"/>
</dbReference>
<dbReference type="PANTHER" id="PTHR13789">
    <property type="entry name" value="MONOOXYGENASE"/>
    <property type="match status" value="1"/>
</dbReference>